<dbReference type="GO" id="GO:0006528">
    <property type="term" value="P:asparagine metabolic process"/>
    <property type="evidence" value="ECO:0007669"/>
    <property type="project" value="InterPro"/>
</dbReference>
<proteinExistence type="inferred from homology"/>
<dbReference type="InterPro" id="IPR036152">
    <property type="entry name" value="Asp/glu_Ase-like_sf"/>
</dbReference>
<dbReference type="EC" id="3.5.1.1" evidence="5"/>
<dbReference type="InterPro" id="IPR027474">
    <property type="entry name" value="L-asparaginase_N"/>
</dbReference>
<dbReference type="Pfam" id="PF17763">
    <property type="entry name" value="Asparaginase_C"/>
    <property type="match status" value="1"/>
</dbReference>
<dbReference type="SUPFAM" id="SSF53774">
    <property type="entry name" value="Glutaminase/Asparaginase"/>
    <property type="match status" value="1"/>
</dbReference>
<sequence length="327" mass="34917">MKSTKKVVVITTGGTIAMKYDKANKGLIPAVSGADLIEAVPELKDVVPVEVVEYSNVPSGHITPAMMFGLAKMVDEYCAKDDVAGVVITHGTDTQEETIYLLDLVCTTNKPVCITGAMRGASDPGADGPANILAAVKTAACPDAIDHGAMLVFNDEIHAASEVAKTHTTSCSTFMSPGWGPIGHVYFDRVVFKRKPEKIQKIQPEQIADDVYLLKCVAGLDDYLFTCLGQKPAKGIVVEAFGCGNVPLKVKAGIKYVRELGIPVILTTRVSSGRVVPAYSYDGSANSMKDCNIIMAGELSGQKARIKLLLALGITNDVNALRKYFDF</sequence>
<dbReference type="Pfam" id="PF00710">
    <property type="entry name" value="Asparaginase"/>
    <property type="match status" value="1"/>
</dbReference>
<dbReference type="EMBL" id="VSSQ01000223">
    <property type="protein sequence ID" value="MPL86534.1"/>
    <property type="molecule type" value="Genomic_DNA"/>
</dbReference>
<dbReference type="InterPro" id="IPR020827">
    <property type="entry name" value="Asparaginase/glutaminase_AS1"/>
</dbReference>
<dbReference type="InterPro" id="IPR037152">
    <property type="entry name" value="L-asparaginase_N_sf"/>
</dbReference>
<dbReference type="PRINTS" id="PR00139">
    <property type="entry name" value="ASNGLNASE"/>
</dbReference>
<dbReference type="InterPro" id="IPR027473">
    <property type="entry name" value="L-asparaginase_C"/>
</dbReference>
<dbReference type="InterPro" id="IPR040919">
    <property type="entry name" value="Asparaginase_C"/>
</dbReference>
<evidence type="ECO:0000259" key="3">
    <source>
        <dbReference type="Pfam" id="PF00710"/>
    </source>
</evidence>
<accession>A0A644V5F4</accession>
<protein>
    <submittedName>
        <fullName evidence="5">L-asparaginase</fullName>
        <ecNumber evidence="5">3.5.1.1</ecNumber>
    </submittedName>
</protein>
<dbReference type="GO" id="GO:0004067">
    <property type="term" value="F:asparaginase activity"/>
    <property type="evidence" value="ECO:0007669"/>
    <property type="project" value="UniProtKB-EC"/>
</dbReference>
<dbReference type="SFLD" id="SFLDS00057">
    <property type="entry name" value="Glutaminase/Asparaginase"/>
    <property type="match status" value="1"/>
</dbReference>
<feature type="domain" description="L-asparaginase N-terminal" evidence="3">
    <location>
        <begin position="6"/>
        <end position="196"/>
    </location>
</feature>
<dbReference type="InterPro" id="IPR004550">
    <property type="entry name" value="AsnASE_II"/>
</dbReference>
<reference evidence="5" key="1">
    <citation type="submission" date="2019-08" db="EMBL/GenBank/DDBJ databases">
        <authorList>
            <person name="Kucharzyk K."/>
            <person name="Murdoch R.W."/>
            <person name="Higgins S."/>
            <person name="Loffler F."/>
        </authorList>
    </citation>
    <scope>NUCLEOTIDE SEQUENCE</scope>
</reference>
<dbReference type="SMART" id="SM00870">
    <property type="entry name" value="Asparaginase"/>
    <property type="match status" value="1"/>
</dbReference>
<evidence type="ECO:0000313" key="5">
    <source>
        <dbReference type="EMBL" id="MPL86534.1"/>
    </source>
</evidence>
<comment type="similarity">
    <text evidence="1">Belongs to the asparaginase 1 family.</text>
</comment>
<dbReference type="CDD" id="cd08964">
    <property type="entry name" value="L-asparaginase_II"/>
    <property type="match status" value="1"/>
</dbReference>
<evidence type="ECO:0000256" key="2">
    <source>
        <dbReference type="ARBA" id="ARBA00022801"/>
    </source>
</evidence>
<dbReference type="AlphaFoldDB" id="A0A644V5F4"/>
<dbReference type="InterPro" id="IPR006034">
    <property type="entry name" value="Asparaginase/glutaminase-like"/>
</dbReference>
<dbReference type="PANTHER" id="PTHR11707:SF28">
    <property type="entry name" value="60 KDA LYSOPHOSPHOLIPASE"/>
    <property type="match status" value="1"/>
</dbReference>
<evidence type="ECO:0000256" key="1">
    <source>
        <dbReference type="ARBA" id="ARBA00010518"/>
    </source>
</evidence>
<dbReference type="Gene3D" id="3.40.50.1170">
    <property type="entry name" value="L-asparaginase, N-terminal domain"/>
    <property type="match status" value="1"/>
</dbReference>
<name>A0A644V5F4_9ZZZZ</name>
<dbReference type="PIRSF" id="PIRSF500176">
    <property type="entry name" value="L_ASNase"/>
    <property type="match status" value="1"/>
</dbReference>
<dbReference type="PROSITE" id="PS51732">
    <property type="entry name" value="ASN_GLN_ASE_3"/>
    <property type="match status" value="1"/>
</dbReference>
<organism evidence="5">
    <name type="scientific">bioreactor metagenome</name>
    <dbReference type="NCBI Taxonomy" id="1076179"/>
    <lineage>
        <taxon>unclassified sequences</taxon>
        <taxon>metagenomes</taxon>
        <taxon>ecological metagenomes</taxon>
    </lineage>
</organism>
<dbReference type="Gene3D" id="3.40.50.40">
    <property type="match status" value="1"/>
</dbReference>
<dbReference type="PROSITE" id="PS00144">
    <property type="entry name" value="ASN_GLN_ASE_1"/>
    <property type="match status" value="1"/>
</dbReference>
<keyword evidence="2 5" id="KW-0378">Hydrolase</keyword>
<dbReference type="PANTHER" id="PTHR11707">
    <property type="entry name" value="L-ASPARAGINASE"/>
    <property type="match status" value="1"/>
</dbReference>
<gene>
    <name evidence="5" type="primary">ansA_9</name>
    <name evidence="5" type="ORF">SDC9_32516</name>
</gene>
<feature type="domain" description="Asparaginase/glutaminase C-terminal" evidence="4">
    <location>
        <begin position="210"/>
        <end position="325"/>
    </location>
</feature>
<dbReference type="PIRSF" id="PIRSF001220">
    <property type="entry name" value="L-ASNase_gatD"/>
    <property type="match status" value="1"/>
</dbReference>
<comment type="caution">
    <text evidence="5">The sequence shown here is derived from an EMBL/GenBank/DDBJ whole genome shotgun (WGS) entry which is preliminary data.</text>
</comment>
<evidence type="ECO:0000259" key="4">
    <source>
        <dbReference type="Pfam" id="PF17763"/>
    </source>
</evidence>
<dbReference type="FunFam" id="3.40.50.1170:FF:000001">
    <property type="entry name" value="L-asparaginase 2"/>
    <property type="match status" value="1"/>
</dbReference>